<keyword evidence="2" id="KW-1185">Reference proteome</keyword>
<gene>
    <name evidence="1" type="ORF">C8N42_11095</name>
</gene>
<dbReference type="RefSeq" id="WP_245890134.1">
    <property type="nucleotide sequence ID" value="NZ_QAOH01000010.1"/>
</dbReference>
<dbReference type="CDD" id="cd00761">
    <property type="entry name" value="Glyco_tranf_GTA_type"/>
    <property type="match status" value="1"/>
</dbReference>
<dbReference type="Proteomes" id="UP000244077">
    <property type="component" value="Unassembled WGS sequence"/>
</dbReference>
<accession>A0A2T5HF60</accession>
<evidence type="ECO:0000313" key="1">
    <source>
        <dbReference type="EMBL" id="PTQ70210.1"/>
    </source>
</evidence>
<reference evidence="1 2" key="1">
    <citation type="submission" date="2018-04" db="EMBL/GenBank/DDBJ databases">
        <title>Genomic Encyclopedia of Archaeal and Bacterial Type Strains, Phase II (KMG-II): from individual species to whole genera.</title>
        <authorList>
            <person name="Goeker M."/>
        </authorList>
    </citation>
    <scope>NUCLEOTIDE SEQUENCE [LARGE SCALE GENOMIC DNA]</scope>
    <source>
        <strain evidence="1 2">DSM 100434</strain>
    </source>
</reference>
<dbReference type="Gene3D" id="3.90.550.10">
    <property type="entry name" value="Spore Coat Polysaccharide Biosynthesis Protein SpsA, Chain A"/>
    <property type="match status" value="1"/>
</dbReference>
<evidence type="ECO:0000313" key="2">
    <source>
        <dbReference type="Proteomes" id="UP000244077"/>
    </source>
</evidence>
<dbReference type="SUPFAM" id="SSF53448">
    <property type="entry name" value="Nucleotide-diphospho-sugar transferases"/>
    <property type="match status" value="1"/>
</dbReference>
<proteinExistence type="predicted"/>
<sequence length="295" mass="33382">MIDLPANCTTRCLIVENDEQPHSHPLVTATPILPNGAEISYVLETETGIPFGRNRAAKEALAQGADLLVFVDDDETVAKDWLVKLVDGYRHSESVLLGAPLRVAPPIAHMTPLQSAIYEGLIEKYREKEKRALEKATLNTTPGITVVTNNWLAETRLFHDENIWFDETMRFTGGTDTKFYETVKGKGFKTGWVHDAYAYESIPVQRLSFLYQYRRARDQANTNFHRHLMRKPRARYQILLRTPGKIIQLCLLALAIPFSQRHSLLKLARTSGSFFGKLGAIFGTRSNHYIKTSGH</sequence>
<comment type="caution">
    <text evidence="1">The sequence shown here is derived from an EMBL/GenBank/DDBJ whole genome shotgun (WGS) entry which is preliminary data.</text>
</comment>
<dbReference type="AlphaFoldDB" id="A0A2T5HF60"/>
<organism evidence="1 2">
    <name type="scientific">Celeribacter persicus</name>
    <dbReference type="NCBI Taxonomy" id="1651082"/>
    <lineage>
        <taxon>Bacteria</taxon>
        <taxon>Pseudomonadati</taxon>
        <taxon>Pseudomonadota</taxon>
        <taxon>Alphaproteobacteria</taxon>
        <taxon>Rhodobacterales</taxon>
        <taxon>Roseobacteraceae</taxon>
        <taxon>Celeribacter</taxon>
    </lineage>
</organism>
<name>A0A2T5HF60_9RHOB</name>
<dbReference type="EMBL" id="QAOH01000010">
    <property type="protein sequence ID" value="PTQ70210.1"/>
    <property type="molecule type" value="Genomic_DNA"/>
</dbReference>
<protein>
    <submittedName>
        <fullName evidence="1">Uncharacterized protein</fullName>
    </submittedName>
</protein>
<dbReference type="InterPro" id="IPR029044">
    <property type="entry name" value="Nucleotide-diphossugar_trans"/>
</dbReference>